<feature type="transmembrane region" description="Helical" evidence="7">
    <location>
        <begin position="212"/>
        <end position="233"/>
    </location>
</feature>
<dbReference type="PANTHER" id="PTHR43227">
    <property type="entry name" value="BLL4140 PROTEIN"/>
    <property type="match status" value="1"/>
</dbReference>
<dbReference type="RefSeq" id="WP_204819214.1">
    <property type="nucleotide sequence ID" value="NZ_JANHOF010000003.1"/>
</dbReference>
<feature type="transmembrane region" description="Helical" evidence="7">
    <location>
        <begin position="181"/>
        <end position="200"/>
    </location>
</feature>
<dbReference type="InterPro" id="IPR000515">
    <property type="entry name" value="MetI-like"/>
</dbReference>
<proteinExistence type="inferred from homology"/>
<feature type="transmembrane region" description="Helical" evidence="7">
    <location>
        <begin position="16"/>
        <end position="42"/>
    </location>
</feature>
<dbReference type="Gene3D" id="1.10.3720.10">
    <property type="entry name" value="MetI-like"/>
    <property type="match status" value="1"/>
</dbReference>
<dbReference type="CDD" id="cd06261">
    <property type="entry name" value="TM_PBP2"/>
    <property type="match status" value="1"/>
</dbReference>
<evidence type="ECO:0000256" key="3">
    <source>
        <dbReference type="ARBA" id="ARBA00022475"/>
    </source>
</evidence>
<evidence type="ECO:0000256" key="2">
    <source>
        <dbReference type="ARBA" id="ARBA00022448"/>
    </source>
</evidence>
<evidence type="ECO:0000313" key="9">
    <source>
        <dbReference type="EMBL" id="MFC0390323.1"/>
    </source>
</evidence>
<organism evidence="9 10">
    <name type="scientific">Paenibacillus mendelii</name>
    <dbReference type="NCBI Taxonomy" id="206163"/>
    <lineage>
        <taxon>Bacteria</taxon>
        <taxon>Bacillati</taxon>
        <taxon>Bacillota</taxon>
        <taxon>Bacilli</taxon>
        <taxon>Bacillales</taxon>
        <taxon>Paenibacillaceae</taxon>
        <taxon>Paenibacillus</taxon>
    </lineage>
</organism>
<name>A0ABV6J363_9BACL</name>
<keyword evidence="6 7" id="KW-0472">Membrane</keyword>
<dbReference type="InterPro" id="IPR035906">
    <property type="entry name" value="MetI-like_sf"/>
</dbReference>
<dbReference type="PROSITE" id="PS50928">
    <property type="entry name" value="ABC_TM1"/>
    <property type="match status" value="1"/>
</dbReference>
<feature type="transmembrane region" description="Helical" evidence="7">
    <location>
        <begin position="79"/>
        <end position="100"/>
    </location>
</feature>
<keyword evidence="2 7" id="KW-0813">Transport</keyword>
<evidence type="ECO:0000256" key="4">
    <source>
        <dbReference type="ARBA" id="ARBA00022692"/>
    </source>
</evidence>
<dbReference type="Proteomes" id="UP001589818">
    <property type="component" value="Unassembled WGS sequence"/>
</dbReference>
<evidence type="ECO:0000313" key="10">
    <source>
        <dbReference type="Proteomes" id="UP001589818"/>
    </source>
</evidence>
<dbReference type="EMBL" id="JBHLVF010000006">
    <property type="protein sequence ID" value="MFC0390323.1"/>
    <property type="molecule type" value="Genomic_DNA"/>
</dbReference>
<dbReference type="SUPFAM" id="SSF161098">
    <property type="entry name" value="MetI-like"/>
    <property type="match status" value="1"/>
</dbReference>
<evidence type="ECO:0000256" key="1">
    <source>
        <dbReference type="ARBA" id="ARBA00004651"/>
    </source>
</evidence>
<keyword evidence="5 7" id="KW-1133">Transmembrane helix</keyword>
<keyword evidence="4 7" id="KW-0812">Transmembrane</keyword>
<keyword evidence="10" id="KW-1185">Reference proteome</keyword>
<comment type="subcellular location">
    <subcellularLocation>
        <location evidence="1 7">Cell membrane</location>
        <topology evidence="1 7">Multi-pass membrane protein</topology>
    </subcellularLocation>
</comment>
<feature type="transmembrane region" description="Helical" evidence="7">
    <location>
        <begin position="112"/>
        <end position="132"/>
    </location>
</feature>
<protein>
    <submittedName>
        <fullName evidence="9">ABC transporter permease</fullName>
    </submittedName>
</protein>
<gene>
    <name evidence="9" type="ORF">ACFFJ8_02920</name>
</gene>
<evidence type="ECO:0000259" key="8">
    <source>
        <dbReference type="PROSITE" id="PS50928"/>
    </source>
</evidence>
<comment type="similarity">
    <text evidence="7">Belongs to the binding-protein-dependent transport system permease family.</text>
</comment>
<dbReference type="Pfam" id="PF00528">
    <property type="entry name" value="BPD_transp_1"/>
    <property type="match status" value="1"/>
</dbReference>
<feature type="transmembrane region" description="Helical" evidence="7">
    <location>
        <begin position="271"/>
        <end position="294"/>
    </location>
</feature>
<sequence>MVQQQATSRWKRQWPLYAMLVPAIICVVIYSYIPLVGSVIAFQDFTPFKGWFGSDWVGLDQFRYAFELPDIWKIIRNTVVISLMKIVAGLFVPILFALLLNEINKMFVKRSIQTLIYLPHFLSWVILGGILIDILSPSEGMVNQLIKWLGFEPVFFLGDNRWFPYILVLTDTWKEFGFSTIVYLAALTGINPALYEAAVIDGAGRIKQTWHITLPGMIPIIVLMATLSLGNVLNAGFDQVFNLYSPQVYESGDVLDTLIYRVGLEDMQYSVATALGLVKSVVSFAFISISYWLAYRLANYRIF</sequence>
<dbReference type="InterPro" id="IPR050809">
    <property type="entry name" value="UgpAE/MalFG_permease"/>
</dbReference>
<evidence type="ECO:0000256" key="7">
    <source>
        <dbReference type="RuleBase" id="RU363032"/>
    </source>
</evidence>
<evidence type="ECO:0000256" key="6">
    <source>
        <dbReference type="ARBA" id="ARBA00023136"/>
    </source>
</evidence>
<evidence type="ECO:0000256" key="5">
    <source>
        <dbReference type="ARBA" id="ARBA00022989"/>
    </source>
</evidence>
<comment type="caution">
    <text evidence="9">The sequence shown here is derived from an EMBL/GenBank/DDBJ whole genome shotgun (WGS) entry which is preliminary data.</text>
</comment>
<dbReference type="PANTHER" id="PTHR43227:SF11">
    <property type="entry name" value="BLL4140 PROTEIN"/>
    <property type="match status" value="1"/>
</dbReference>
<keyword evidence="3" id="KW-1003">Cell membrane</keyword>
<feature type="domain" description="ABC transmembrane type-1" evidence="8">
    <location>
        <begin position="75"/>
        <end position="290"/>
    </location>
</feature>
<reference evidence="9 10" key="1">
    <citation type="submission" date="2024-09" db="EMBL/GenBank/DDBJ databases">
        <authorList>
            <person name="Sun Q."/>
            <person name="Mori K."/>
        </authorList>
    </citation>
    <scope>NUCLEOTIDE SEQUENCE [LARGE SCALE GENOMIC DNA]</scope>
    <source>
        <strain evidence="9 10">CCM 4839</strain>
    </source>
</reference>
<accession>A0ABV6J363</accession>